<accession>A0A7Z0CH21</accession>
<protein>
    <submittedName>
        <fullName evidence="6">NitT/TauT family transport system ATP-binding protein</fullName>
    </submittedName>
</protein>
<feature type="region of interest" description="Disordered" evidence="4">
    <location>
        <begin position="244"/>
        <end position="267"/>
    </location>
</feature>
<evidence type="ECO:0000256" key="2">
    <source>
        <dbReference type="ARBA" id="ARBA00022741"/>
    </source>
</evidence>
<sequence>MDLAVHDLGVTYKTKAAPALRAVNLDIKSGSFVVLVGPSGSGKSTLLRCLAGIESPTSGHVTADAEPILGRDPSRGMVFQRDILFPWATIRANVAFALQAKGTPKRDMEPIIDELLTVVGLPLEVKRQRPVALSGGMRQRAGIARMLAGEPEVMLMDEPFAALDAQTRLRMQDLVTDLWSRLGRTVVFVTHDVDEAIRLSQTIFVLRDGQLAATIENPLPPERPAGKLADAAGYSDLRRRLHDELHETANSPPRSTTLRRPSGRLASWQTPQATATFAVDSTMSS</sequence>
<dbReference type="InterPro" id="IPR027417">
    <property type="entry name" value="P-loop_NTPase"/>
</dbReference>
<dbReference type="PROSITE" id="PS00211">
    <property type="entry name" value="ABC_TRANSPORTER_1"/>
    <property type="match status" value="1"/>
</dbReference>
<dbReference type="PANTHER" id="PTHR42788:SF13">
    <property type="entry name" value="ALIPHATIC SULFONATES IMPORT ATP-BINDING PROTEIN SSUB"/>
    <property type="match status" value="1"/>
</dbReference>
<keyword evidence="1" id="KW-0813">Transport</keyword>
<dbReference type="Proteomes" id="UP000547973">
    <property type="component" value="Unassembled WGS sequence"/>
</dbReference>
<proteinExistence type="predicted"/>
<dbReference type="CDD" id="cd03293">
    <property type="entry name" value="ABC_NrtD_SsuB_transporters"/>
    <property type="match status" value="1"/>
</dbReference>
<evidence type="ECO:0000256" key="4">
    <source>
        <dbReference type="SAM" id="MobiDB-lite"/>
    </source>
</evidence>
<dbReference type="InterPro" id="IPR017871">
    <property type="entry name" value="ABC_transporter-like_CS"/>
</dbReference>
<dbReference type="EMBL" id="JACBZO010000001">
    <property type="protein sequence ID" value="NYI40364.1"/>
    <property type="molecule type" value="Genomic_DNA"/>
</dbReference>
<name>A0A7Z0CH21_9MICO</name>
<dbReference type="GO" id="GO:0016887">
    <property type="term" value="F:ATP hydrolysis activity"/>
    <property type="evidence" value="ECO:0007669"/>
    <property type="project" value="InterPro"/>
</dbReference>
<reference evidence="6 7" key="1">
    <citation type="submission" date="2020-07" db="EMBL/GenBank/DDBJ databases">
        <title>Sequencing the genomes of 1000 actinobacteria strains.</title>
        <authorList>
            <person name="Klenk H.-P."/>
        </authorList>
    </citation>
    <scope>NUCLEOTIDE SEQUENCE [LARGE SCALE GENOMIC DNA]</scope>
    <source>
        <strain evidence="6 7">DSM 19970</strain>
    </source>
</reference>
<evidence type="ECO:0000259" key="5">
    <source>
        <dbReference type="PROSITE" id="PS50893"/>
    </source>
</evidence>
<feature type="compositionally biased region" description="Polar residues" evidence="4">
    <location>
        <begin position="248"/>
        <end position="259"/>
    </location>
</feature>
<keyword evidence="7" id="KW-1185">Reference proteome</keyword>
<evidence type="ECO:0000256" key="3">
    <source>
        <dbReference type="ARBA" id="ARBA00022840"/>
    </source>
</evidence>
<dbReference type="Gene3D" id="3.40.50.300">
    <property type="entry name" value="P-loop containing nucleotide triphosphate hydrolases"/>
    <property type="match status" value="1"/>
</dbReference>
<dbReference type="SUPFAM" id="SSF52540">
    <property type="entry name" value="P-loop containing nucleoside triphosphate hydrolases"/>
    <property type="match status" value="1"/>
</dbReference>
<dbReference type="AlphaFoldDB" id="A0A7Z0CH21"/>
<dbReference type="Pfam" id="PF00005">
    <property type="entry name" value="ABC_tran"/>
    <property type="match status" value="1"/>
</dbReference>
<dbReference type="InterPro" id="IPR003593">
    <property type="entry name" value="AAA+_ATPase"/>
</dbReference>
<evidence type="ECO:0000256" key="1">
    <source>
        <dbReference type="ARBA" id="ARBA00022448"/>
    </source>
</evidence>
<dbReference type="SMART" id="SM00382">
    <property type="entry name" value="AAA"/>
    <property type="match status" value="1"/>
</dbReference>
<evidence type="ECO:0000313" key="6">
    <source>
        <dbReference type="EMBL" id="NYI40364.1"/>
    </source>
</evidence>
<dbReference type="OrthoDB" id="8773773at2"/>
<dbReference type="InterPro" id="IPR003439">
    <property type="entry name" value="ABC_transporter-like_ATP-bd"/>
</dbReference>
<comment type="caution">
    <text evidence="6">The sequence shown here is derived from an EMBL/GenBank/DDBJ whole genome shotgun (WGS) entry which is preliminary data.</text>
</comment>
<dbReference type="InterPro" id="IPR050166">
    <property type="entry name" value="ABC_transporter_ATP-bind"/>
</dbReference>
<dbReference type="GO" id="GO:0005524">
    <property type="term" value="F:ATP binding"/>
    <property type="evidence" value="ECO:0007669"/>
    <property type="project" value="UniProtKB-KW"/>
</dbReference>
<organism evidence="6 7">
    <name type="scientific">Demequina lutea</name>
    <dbReference type="NCBI Taxonomy" id="431489"/>
    <lineage>
        <taxon>Bacteria</taxon>
        <taxon>Bacillati</taxon>
        <taxon>Actinomycetota</taxon>
        <taxon>Actinomycetes</taxon>
        <taxon>Micrococcales</taxon>
        <taxon>Demequinaceae</taxon>
        <taxon>Demequina</taxon>
    </lineage>
</organism>
<gene>
    <name evidence="6" type="ORF">BKA03_000483</name>
</gene>
<dbReference type="PANTHER" id="PTHR42788">
    <property type="entry name" value="TAURINE IMPORT ATP-BINDING PROTEIN-RELATED"/>
    <property type="match status" value="1"/>
</dbReference>
<dbReference type="PROSITE" id="PS50893">
    <property type="entry name" value="ABC_TRANSPORTER_2"/>
    <property type="match status" value="1"/>
</dbReference>
<feature type="domain" description="ABC transporter" evidence="5">
    <location>
        <begin position="5"/>
        <end position="233"/>
    </location>
</feature>
<dbReference type="RefSeq" id="WP_083971732.1">
    <property type="nucleotide sequence ID" value="NZ_BBRC01000009.1"/>
</dbReference>
<evidence type="ECO:0000313" key="7">
    <source>
        <dbReference type="Proteomes" id="UP000547973"/>
    </source>
</evidence>
<keyword evidence="2" id="KW-0547">Nucleotide-binding</keyword>
<keyword evidence="3 6" id="KW-0067">ATP-binding</keyword>